<dbReference type="EMBL" id="WKFB01000194">
    <property type="protein sequence ID" value="KAF6732338.1"/>
    <property type="molecule type" value="Genomic_DNA"/>
</dbReference>
<name>A0A834CTR3_ORYME</name>
<dbReference type="AlphaFoldDB" id="A0A834CTR3"/>
<comment type="caution">
    <text evidence="3">The sequence shown here is derived from an EMBL/GenBank/DDBJ whole genome shotgun (WGS) entry which is preliminary data.</text>
</comment>
<dbReference type="GO" id="GO:0045454">
    <property type="term" value="P:cell redox homeostasis"/>
    <property type="evidence" value="ECO:0007669"/>
    <property type="project" value="TreeGrafter"/>
</dbReference>
<reference evidence="3" key="1">
    <citation type="journal article" name="BMC Genomics">
        <title>Long-read sequencing and de novo genome assembly of marine medaka (Oryzias melastigma).</title>
        <authorList>
            <person name="Liang P."/>
            <person name="Saqib H.S.A."/>
            <person name="Ni X."/>
            <person name="Shen Y."/>
        </authorList>
    </citation>
    <scope>NUCLEOTIDE SEQUENCE</scope>
    <source>
        <strain evidence="3">Bigg-433</strain>
    </source>
</reference>
<dbReference type="PROSITE" id="PS00194">
    <property type="entry name" value="THIOREDOXIN_1"/>
    <property type="match status" value="1"/>
</dbReference>
<dbReference type="SUPFAM" id="SSF52833">
    <property type="entry name" value="Thioredoxin-like"/>
    <property type="match status" value="1"/>
</dbReference>
<evidence type="ECO:0000256" key="1">
    <source>
        <dbReference type="ARBA" id="ARBA00008987"/>
    </source>
</evidence>
<dbReference type="GO" id="GO:0005739">
    <property type="term" value="C:mitochondrion"/>
    <property type="evidence" value="ECO:0007669"/>
    <property type="project" value="TreeGrafter"/>
</dbReference>
<organism evidence="3 4">
    <name type="scientific">Oryzias melastigma</name>
    <name type="common">Marine medaka</name>
    <dbReference type="NCBI Taxonomy" id="30732"/>
    <lineage>
        <taxon>Eukaryota</taxon>
        <taxon>Metazoa</taxon>
        <taxon>Chordata</taxon>
        <taxon>Craniata</taxon>
        <taxon>Vertebrata</taxon>
        <taxon>Euteleostomi</taxon>
        <taxon>Actinopterygii</taxon>
        <taxon>Neopterygii</taxon>
        <taxon>Teleostei</taxon>
        <taxon>Neoteleostei</taxon>
        <taxon>Acanthomorphata</taxon>
        <taxon>Ovalentaria</taxon>
        <taxon>Atherinomorphae</taxon>
        <taxon>Beloniformes</taxon>
        <taxon>Adrianichthyidae</taxon>
        <taxon>Oryziinae</taxon>
        <taxon>Oryzias</taxon>
    </lineage>
</organism>
<dbReference type="Gene3D" id="3.40.30.10">
    <property type="entry name" value="Glutaredoxin"/>
    <property type="match status" value="1"/>
</dbReference>
<dbReference type="PROSITE" id="PS51352">
    <property type="entry name" value="THIOREDOXIN_2"/>
    <property type="match status" value="1"/>
</dbReference>
<protein>
    <submittedName>
        <fullName evidence="3">Thioredoxin, mitochondrial</fullName>
    </submittedName>
</protein>
<accession>A0A834CTR3</accession>
<gene>
    <name evidence="3" type="ORF">FQA47_018078</name>
</gene>
<dbReference type="InterPro" id="IPR013766">
    <property type="entry name" value="Thioredoxin_domain"/>
</dbReference>
<feature type="domain" description="Thioredoxin" evidence="2">
    <location>
        <begin position="42"/>
        <end position="199"/>
    </location>
</feature>
<evidence type="ECO:0000313" key="4">
    <source>
        <dbReference type="Proteomes" id="UP000646548"/>
    </source>
</evidence>
<dbReference type="Proteomes" id="UP000646548">
    <property type="component" value="Unassembled WGS sequence"/>
</dbReference>
<sequence length="200" mass="22201">MAHRLLIRRVWTLSVKDIRCLPSSAATISSSSFSTSLQSPPSRVSLLSPPRTLPRTLHQISRREVSFNVQDNEDFTERVINSQLPVLVDFHAQWCGPCKILGPRLEKAIAKQKGRVAMAKVDIDEHTDLAIEYGVRLNSFFQINPFCITKDTNKAGDVICLQVSAVPTVIAMRGGDVVDHFVGIKDDDELDSFVSKVIGQ</sequence>
<dbReference type="Pfam" id="PF00085">
    <property type="entry name" value="Thioredoxin"/>
    <property type="match status" value="1"/>
</dbReference>
<evidence type="ECO:0000313" key="3">
    <source>
        <dbReference type="EMBL" id="KAF6732338.1"/>
    </source>
</evidence>
<evidence type="ECO:0000259" key="2">
    <source>
        <dbReference type="PROSITE" id="PS51352"/>
    </source>
</evidence>
<dbReference type="InterPro" id="IPR017937">
    <property type="entry name" value="Thioredoxin_CS"/>
</dbReference>
<dbReference type="CDD" id="cd02947">
    <property type="entry name" value="TRX_family"/>
    <property type="match status" value="1"/>
</dbReference>
<dbReference type="InterPro" id="IPR036249">
    <property type="entry name" value="Thioredoxin-like_sf"/>
</dbReference>
<dbReference type="PANTHER" id="PTHR43601:SF3">
    <property type="entry name" value="THIOREDOXIN, MITOCHONDRIAL"/>
    <property type="match status" value="1"/>
</dbReference>
<dbReference type="PRINTS" id="PR00421">
    <property type="entry name" value="THIOREDOXIN"/>
</dbReference>
<dbReference type="PANTHER" id="PTHR43601">
    <property type="entry name" value="THIOREDOXIN, MITOCHONDRIAL"/>
    <property type="match status" value="1"/>
</dbReference>
<proteinExistence type="inferred from homology"/>
<comment type="similarity">
    <text evidence="1">Belongs to the thioredoxin family.</text>
</comment>